<organism evidence="3 4">
    <name type="scientific">Aporhodopirellula rubra</name>
    <dbReference type="NCBI Taxonomy" id="980271"/>
    <lineage>
        <taxon>Bacteria</taxon>
        <taxon>Pseudomonadati</taxon>
        <taxon>Planctomycetota</taxon>
        <taxon>Planctomycetia</taxon>
        <taxon>Pirellulales</taxon>
        <taxon>Pirellulaceae</taxon>
        <taxon>Aporhodopirellula</taxon>
    </lineage>
</organism>
<sequence length="77" mass="8446">MKVHSLNCQGMNCPMPIVELTKAARTLSEGDQIEVTATDMAFKPDVEAWARRMGHQITSYESDGEVQKAVISLGPPK</sequence>
<keyword evidence="4" id="KW-1185">Reference proteome</keyword>
<evidence type="ECO:0000313" key="3">
    <source>
        <dbReference type="EMBL" id="MBB3210473.1"/>
    </source>
</evidence>
<keyword evidence="3" id="KW-0808">Transferase</keyword>
<dbReference type="Gene3D" id="3.30.110.40">
    <property type="entry name" value="TusA-like domain"/>
    <property type="match status" value="1"/>
</dbReference>
<dbReference type="PANTHER" id="PTHR33279:SF6">
    <property type="entry name" value="SULFUR CARRIER PROTEIN YEDF-RELATED"/>
    <property type="match status" value="1"/>
</dbReference>
<dbReference type="InterPro" id="IPR001455">
    <property type="entry name" value="TusA-like"/>
</dbReference>
<accession>A0A7W5H9E5</accession>
<proteinExistence type="inferred from homology"/>
<comment type="similarity">
    <text evidence="1">Belongs to the sulfur carrier protein TusA family.</text>
</comment>
<name>A0A7W5H9E5_9BACT</name>
<dbReference type="GO" id="GO:0016740">
    <property type="term" value="F:transferase activity"/>
    <property type="evidence" value="ECO:0007669"/>
    <property type="project" value="UniProtKB-KW"/>
</dbReference>
<dbReference type="EMBL" id="JACHXU010000038">
    <property type="protein sequence ID" value="MBB3210473.1"/>
    <property type="molecule type" value="Genomic_DNA"/>
</dbReference>
<evidence type="ECO:0000313" key="4">
    <source>
        <dbReference type="Proteomes" id="UP000536179"/>
    </source>
</evidence>
<dbReference type="Pfam" id="PF01206">
    <property type="entry name" value="TusA"/>
    <property type="match status" value="1"/>
</dbReference>
<dbReference type="RefSeq" id="WP_184309807.1">
    <property type="nucleotide sequence ID" value="NZ_JACHXU010000038.1"/>
</dbReference>
<dbReference type="InterPro" id="IPR036868">
    <property type="entry name" value="TusA-like_sf"/>
</dbReference>
<evidence type="ECO:0000256" key="1">
    <source>
        <dbReference type="ARBA" id="ARBA00008984"/>
    </source>
</evidence>
<dbReference type="PANTHER" id="PTHR33279">
    <property type="entry name" value="SULFUR CARRIER PROTEIN YEDF-RELATED"/>
    <property type="match status" value="1"/>
</dbReference>
<feature type="domain" description="UPF0033" evidence="2">
    <location>
        <begin position="6"/>
        <end position="30"/>
    </location>
</feature>
<dbReference type="Proteomes" id="UP000536179">
    <property type="component" value="Unassembled WGS sequence"/>
</dbReference>
<dbReference type="AlphaFoldDB" id="A0A7W5H9E5"/>
<evidence type="ECO:0000259" key="2">
    <source>
        <dbReference type="PROSITE" id="PS01148"/>
    </source>
</evidence>
<comment type="caution">
    <text evidence="3">The sequence shown here is derived from an EMBL/GenBank/DDBJ whole genome shotgun (WGS) entry which is preliminary data.</text>
</comment>
<dbReference type="CDD" id="cd00291">
    <property type="entry name" value="SirA_YedF_YeeD"/>
    <property type="match status" value="1"/>
</dbReference>
<dbReference type="SUPFAM" id="SSF64307">
    <property type="entry name" value="SirA-like"/>
    <property type="match status" value="1"/>
</dbReference>
<reference evidence="3 4" key="1">
    <citation type="submission" date="2020-08" db="EMBL/GenBank/DDBJ databases">
        <title>Genomic Encyclopedia of Type Strains, Phase III (KMG-III): the genomes of soil and plant-associated and newly described type strains.</title>
        <authorList>
            <person name="Whitman W."/>
        </authorList>
    </citation>
    <scope>NUCLEOTIDE SEQUENCE [LARGE SCALE GENOMIC DNA]</scope>
    <source>
        <strain evidence="3 4">CECT 8075</strain>
    </source>
</reference>
<gene>
    <name evidence="3" type="ORF">FHS27_006320</name>
</gene>
<protein>
    <submittedName>
        <fullName evidence="3">TusA-related sulfurtransferase</fullName>
    </submittedName>
</protein>
<dbReference type="PROSITE" id="PS01148">
    <property type="entry name" value="UPF0033"/>
    <property type="match status" value="1"/>
</dbReference>